<feature type="transmembrane region" description="Helical" evidence="1">
    <location>
        <begin position="44"/>
        <end position="65"/>
    </location>
</feature>
<dbReference type="EMBL" id="BAABKY010000002">
    <property type="protein sequence ID" value="GAA5077520.1"/>
    <property type="molecule type" value="Genomic_DNA"/>
</dbReference>
<dbReference type="RefSeq" id="WP_158984972.1">
    <property type="nucleotide sequence ID" value="NZ_BAABKY010000002.1"/>
</dbReference>
<proteinExistence type="predicted"/>
<protein>
    <recommendedName>
        <fullName evidence="4">DUF202 domain-containing protein</fullName>
    </recommendedName>
</protein>
<sequence>MPSPRPANLLQRSALALWFCGLSALGLLRFFMRVSRDPNAWTDTVMQVWLIGSLLLGAIGAWLSWRAFAAHRRERRH</sequence>
<keyword evidence="1" id="KW-1133">Transmembrane helix</keyword>
<gene>
    <name evidence="2" type="ORF">GCM10025759_23580</name>
</gene>
<keyword evidence="1" id="KW-0472">Membrane</keyword>
<comment type="caution">
    <text evidence="2">The sequence shown here is derived from an EMBL/GenBank/DDBJ whole genome shotgun (WGS) entry which is preliminary data.</text>
</comment>
<keyword evidence="3" id="KW-1185">Reference proteome</keyword>
<accession>A0ABP9LFM0</accession>
<evidence type="ECO:0000256" key="1">
    <source>
        <dbReference type="SAM" id="Phobius"/>
    </source>
</evidence>
<evidence type="ECO:0000313" key="2">
    <source>
        <dbReference type="EMBL" id="GAA5077520.1"/>
    </source>
</evidence>
<evidence type="ECO:0008006" key="4">
    <source>
        <dbReference type="Google" id="ProtNLM"/>
    </source>
</evidence>
<organism evidence="2 3">
    <name type="scientific">Lysobacter panacisoli</name>
    <dbReference type="NCBI Taxonomy" id="1255263"/>
    <lineage>
        <taxon>Bacteria</taxon>
        <taxon>Pseudomonadati</taxon>
        <taxon>Pseudomonadota</taxon>
        <taxon>Gammaproteobacteria</taxon>
        <taxon>Lysobacterales</taxon>
        <taxon>Lysobacteraceae</taxon>
        <taxon>Lysobacter</taxon>
    </lineage>
</organism>
<feature type="transmembrane region" description="Helical" evidence="1">
    <location>
        <begin position="12"/>
        <end position="32"/>
    </location>
</feature>
<dbReference type="Proteomes" id="UP001501083">
    <property type="component" value="Unassembled WGS sequence"/>
</dbReference>
<reference evidence="3" key="1">
    <citation type="journal article" date="2019" name="Int. J. Syst. Evol. Microbiol.">
        <title>The Global Catalogue of Microorganisms (GCM) 10K type strain sequencing project: providing services to taxonomists for standard genome sequencing and annotation.</title>
        <authorList>
            <consortium name="The Broad Institute Genomics Platform"/>
            <consortium name="The Broad Institute Genome Sequencing Center for Infectious Disease"/>
            <person name="Wu L."/>
            <person name="Ma J."/>
        </authorList>
    </citation>
    <scope>NUCLEOTIDE SEQUENCE [LARGE SCALE GENOMIC DNA]</scope>
    <source>
        <strain evidence="3">JCM 19212</strain>
    </source>
</reference>
<evidence type="ECO:0000313" key="3">
    <source>
        <dbReference type="Proteomes" id="UP001501083"/>
    </source>
</evidence>
<name>A0ABP9LFM0_9GAMM</name>
<keyword evidence="1" id="KW-0812">Transmembrane</keyword>